<keyword evidence="6 7" id="KW-0539">Nucleus</keyword>
<feature type="region of interest" description="Disordered" evidence="8">
    <location>
        <begin position="185"/>
        <end position="205"/>
    </location>
</feature>
<dbReference type="GO" id="GO:0000981">
    <property type="term" value="F:DNA-binding transcription factor activity, RNA polymerase II-specific"/>
    <property type="evidence" value="ECO:0007669"/>
    <property type="project" value="InterPro"/>
</dbReference>
<feature type="region of interest" description="Disordered" evidence="8">
    <location>
        <begin position="375"/>
        <end position="433"/>
    </location>
</feature>
<feature type="region of interest" description="Disordered" evidence="8">
    <location>
        <begin position="94"/>
        <end position="168"/>
    </location>
</feature>
<dbReference type="PANTHER" id="PTHR11211:SF46">
    <property type="entry name" value="HOMEOBOX PROTEIN ARAUCAN-RELATED"/>
    <property type="match status" value="1"/>
</dbReference>
<feature type="compositionally biased region" description="Low complexity" evidence="8">
    <location>
        <begin position="568"/>
        <end position="579"/>
    </location>
</feature>
<dbReference type="GO" id="GO:0030182">
    <property type="term" value="P:neuron differentiation"/>
    <property type="evidence" value="ECO:0007669"/>
    <property type="project" value="TreeGrafter"/>
</dbReference>
<dbReference type="CDD" id="cd00086">
    <property type="entry name" value="homeodomain"/>
    <property type="match status" value="1"/>
</dbReference>
<feature type="compositionally biased region" description="Polar residues" evidence="8">
    <location>
        <begin position="423"/>
        <end position="433"/>
    </location>
</feature>
<dbReference type="EMBL" id="CAJHJT010000034">
    <property type="protein sequence ID" value="CAD7002264.1"/>
    <property type="molecule type" value="Genomic_DNA"/>
</dbReference>
<keyword evidence="3 7" id="KW-0238">DNA-binding</keyword>
<dbReference type="Proteomes" id="UP000606786">
    <property type="component" value="Unassembled WGS sequence"/>
</dbReference>
<protein>
    <submittedName>
        <fullName evidence="10">(Mediterranean fruit fly) hypothetical protein</fullName>
    </submittedName>
</protein>
<feature type="compositionally biased region" description="Low complexity" evidence="8">
    <location>
        <begin position="403"/>
        <end position="422"/>
    </location>
</feature>
<feature type="compositionally biased region" description="Low complexity" evidence="8">
    <location>
        <begin position="318"/>
        <end position="333"/>
    </location>
</feature>
<keyword evidence="11" id="KW-1185">Reference proteome</keyword>
<dbReference type="FunFam" id="1.10.10.60:FF:000003">
    <property type="entry name" value="Iroquois-class homeobox protein IRX"/>
    <property type="match status" value="1"/>
</dbReference>
<keyword evidence="5" id="KW-0010">Activator</keyword>
<dbReference type="InterPro" id="IPR003893">
    <property type="entry name" value="Iroquois_homeo"/>
</dbReference>
<dbReference type="InterPro" id="IPR009057">
    <property type="entry name" value="Homeodomain-like_sf"/>
</dbReference>
<dbReference type="GO" id="GO:0045926">
    <property type="term" value="P:negative regulation of growth"/>
    <property type="evidence" value="ECO:0007669"/>
    <property type="project" value="UniProtKB-ARBA"/>
</dbReference>
<feature type="compositionally biased region" description="Basic and acidic residues" evidence="8">
    <location>
        <begin position="94"/>
        <end position="104"/>
    </location>
</feature>
<dbReference type="GO" id="GO:0005634">
    <property type="term" value="C:nucleus"/>
    <property type="evidence" value="ECO:0007669"/>
    <property type="project" value="UniProtKB-SubCell"/>
</dbReference>
<dbReference type="GO" id="GO:0000978">
    <property type="term" value="F:RNA polymerase II cis-regulatory region sequence-specific DNA binding"/>
    <property type="evidence" value="ECO:0007669"/>
    <property type="project" value="TreeGrafter"/>
</dbReference>
<dbReference type="GO" id="GO:0007474">
    <property type="term" value="P:imaginal disc-derived wing vein specification"/>
    <property type="evidence" value="ECO:0007669"/>
    <property type="project" value="UniProtKB-ARBA"/>
</dbReference>
<name>A0A811UUB5_CERCA</name>
<feature type="domain" description="Homeobox" evidence="9">
    <location>
        <begin position="30"/>
        <end position="93"/>
    </location>
</feature>
<evidence type="ECO:0000256" key="6">
    <source>
        <dbReference type="ARBA" id="ARBA00023242"/>
    </source>
</evidence>
<dbReference type="Pfam" id="PF05920">
    <property type="entry name" value="Homeobox_KN"/>
    <property type="match status" value="1"/>
</dbReference>
<keyword evidence="4 7" id="KW-0371">Homeobox</keyword>
<evidence type="ECO:0000256" key="4">
    <source>
        <dbReference type="ARBA" id="ARBA00023155"/>
    </source>
</evidence>
<feature type="region of interest" description="Disordered" evidence="8">
    <location>
        <begin position="560"/>
        <end position="595"/>
    </location>
</feature>
<feature type="region of interest" description="Disordered" evidence="8">
    <location>
        <begin position="222"/>
        <end position="259"/>
    </location>
</feature>
<evidence type="ECO:0000313" key="11">
    <source>
        <dbReference type="Proteomes" id="UP000606786"/>
    </source>
</evidence>
<evidence type="ECO:0000313" key="10">
    <source>
        <dbReference type="EMBL" id="CAD7002264.1"/>
    </source>
</evidence>
<comment type="caution">
    <text evidence="10">The sequence shown here is derived from an EMBL/GenBank/DDBJ whole genome shotgun (WGS) entry which is preliminary data.</text>
</comment>
<gene>
    <name evidence="10" type="ORF">CCAP1982_LOCUS10759</name>
</gene>
<accession>A0A811UUB5</accession>
<feature type="compositionally biased region" description="Polar residues" evidence="8">
    <location>
        <begin position="460"/>
        <end position="469"/>
    </location>
</feature>
<feature type="compositionally biased region" description="Basic and acidic residues" evidence="8">
    <location>
        <begin position="114"/>
        <end position="126"/>
    </location>
</feature>
<dbReference type="PANTHER" id="PTHR11211">
    <property type="entry name" value="IROQUOIS-CLASS HOMEODOMAIN PROTEIN IRX"/>
    <property type="match status" value="1"/>
</dbReference>
<dbReference type="InterPro" id="IPR017970">
    <property type="entry name" value="Homeobox_CS"/>
</dbReference>
<dbReference type="InterPro" id="IPR001356">
    <property type="entry name" value="HD"/>
</dbReference>
<comment type="subcellular location">
    <subcellularLocation>
        <location evidence="1 7">Nucleus</location>
    </subcellularLocation>
</comment>
<evidence type="ECO:0000256" key="8">
    <source>
        <dbReference type="SAM" id="MobiDB-lite"/>
    </source>
</evidence>
<dbReference type="SMART" id="SM00548">
    <property type="entry name" value="IRO"/>
    <property type="match status" value="1"/>
</dbReference>
<evidence type="ECO:0000256" key="2">
    <source>
        <dbReference type="ARBA" id="ARBA00008446"/>
    </source>
</evidence>
<feature type="compositionally biased region" description="Low complexity" evidence="8">
    <location>
        <begin position="232"/>
        <end position="244"/>
    </location>
</feature>
<dbReference type="SMART" id="SM00389">
    <property type="entry name" value="HOX"/>
    <property type="match status" value="1"/>
</dbReference>
<feature type="region of interest" description="Disordered" evidence="8">
    <location>
        <begin position="314"/>
        <end position="340"/>
    </location>
</feature>
<evidence type="ECO:0000256" key="5">
    <source>
        <dbReference type="ARBA" id="ARBA00023159"/>
    </source>
</evidence>
<evidence type="ECO:0000259" key="9">
    <source>
        <dbReference type="PROSITE" id="PS50071"/>
    </source>
</evidence>
<organism evidence="10 11">
    <name type="scientific">Ceratitis capitata</name>
    <name type="common">Mediterranean fruit fly</name>
    <name type="synonym">Tephritis capitata</name>
    <dbReference type="NCBI Taxonomy" id="7213"/>
    <lineage>
        <taxon>Eukaryota</taxon>
        <taxon>Metazoa</taxon>
        <taxon>Ecdysozoa</taxon>
        <taxon>Arthropoda</taxon>
        <taxon>Hexapoda</taxon>
        <taxon>Insecta</taxon>
        <taxon>Pterygota</taxon>
        <taxon>Neoptera</taxon>
        <taxon>Endopterygota</taxon>
        <taxon>Diptera</taxon>
        <taxon>Brachycera</taxon>
        <taxon>Muscomorpha</taxon>
        <taxon>Tephritoidea</taxon>
        <taxon>Tephritidae</taxon>
        <taxon>Ceratitis</taxon>
        <taxon>Ceratitis</taxon>
    </lineage>
</organism>
<reference evidence="10" key="1">
    <citation type="submission" date="2020-11" db="EMBL/GenBank/DDBJ databases">
        <authorList>
            <person name="Whitehead M."/>
        </authorList>
    </citation>
    <scope>NUCLEOTIDE SEQUENCE</scope>
    <source>
        <strain evidence="10">EGII</strain>
    </source>
</reference>
<proteinExistence type="inferred from homology"/>
<evidence type="ECO:0000256" key="1">
    <source>
        <dbReference type="ARBA" id="ARBA00004123"/>
    </source>
</evidence>
<sequence length="595" mass="63887">MTAWTSAGLQPTTGYYSYDPMSAYGYGPSYDLAARRKNATRESTATLKAWLNEHKKNPYPTKGEKIMLAIITKMTLTQVSTWFANARRRLKKENKMTWEPKNRTDDDDEAMASDDEKEKDELESEKSSQGLHGVNIGGGGQRKELDKDDDDLHDEESKSLGSHASDLRSAGIGYSGGSVGGAPGGGYHAAVEGTSSHPHSYHPYHHQHPAYYQHQQALLAASGYPTSGMPGSNSNINNNNNNNINKHDGSDPKNQLSRDCGVPIPASKPKIWSLADTVACKTPPPAQAAAYMGQAQQQQQQHAMQQAHMNSSGMGNHMGLSQQQQLQPQQQMGGPPPATHMMMSNYGVGTAYSRAPPTTAYGGFLGATMQQLHTTNNIPYNNNNSSSTNSNNNNHNSNHHHNNNNNSSSSSSSNIINNNNNNVPAHTNTIPTNTRTMANTTAQQLAAGTVAPPHPPSTHMRPSSHNNPSAAHHPYGAAQRGMGFPEAQPDTPPQTPPNMKQQSVAANLLLTASQIPTIATYRNNGNAGVGGSLNSSGGVYGHSNGMPAGYAMNYSTRYDEYSPRDESSSGSSSCSSADSPRLQSNDGPYKASFKR</sequence>
<comment type="similarity">
    <text evidence="2">Belongs to the TALE/IRO homeobox family.</text>
</comment>
<feature type="region of interest" description="Disordered" evidence="8">
    <location>
        <begin position="448"/>
        <end position="500"/>
    </location>
</feature>
<dbReference type="GO" id="GO:0045317">
    <property type="term" value="P:equator specification"/>
    <property type="evidence" value="ECO:0007669"/>
    <property type="project" value="UniProtKB-ARBA"/>
</dbReference>
<dbReference type="PROSITE" id="PS00027">
    <property type="entry name" value="HOMEOBOX_1"/>
    <property type="match status" value="1"/>
</dbReference>
<evidence type="ECO:0000256" key="7">
    <source>
        <dbReference type="PROSITE-ProRule" id="PRU00108"/>
    </source>
</evidence>
<dbReference type="InterPro" id="IPR008422">
    <property type="entry name" value="KN_HD"/>
</dbReference>
<evidence type="ECO:0000256" key="3">
    <source>
        <dbReference type="ARBA" id="ARBA00023125"/>
    </source>
</evidence>
<feature type="compositionally biased region" description="Low complexity" evidence="8">
    <location>
        <begin position="375"/>
        <end position="396"/>
    </location>
</feature>
<dbReference type="Gene3D" id="1.10.10.60">
    <property type="entry name" value="Homeodomain-like"/>
    <property type="match status" value="1"/>
</dbReference>
<feature type="DNA-binding region" description="Homeobox" evidence="7">
    <location>
        <begin position="32"/>
        <end position="94"/>
    </location>
</feature>
<dbReference type="SUPFAM" id="SSF46689">
    <property type="entry name" value="Homeodomain-like"/>
    <property type="match status" value="1"/>
</dbReference>
<dbReference type="GO" id="GO:0042693">
    <property type="term" value="P:muscle cell fate commitment"/>
    <property type="evidence" value="ECO:0007669"/>
    <property type="project" value="UniProtKB-ARBA"/>
</dbReference>
<dbReference type="PROSITE" id="PS50071">
    <property type="entry name" value="HOMEOBOX_2"/>
    <property type="match status" value="1"/>
</dbReference>
<dbReference type="GO" id="GO:0048468">
    <property type="term" value="P:cell development"/>
    <property type="evidence" value="ECO:0007669"/>
    <property type="project" value="TreeGrafter"/>
</dbReference>
<dbReference type="OrthoDB" id="5399138at2759"/>
<dbReference type="AlphaFoldDB" id="A0A811UUB5"/>